<reference evidence="2 3" key="1">
    <citation type="submission" date="2020-08" db="EMBL/GenBank/DDBJ databases">
        <title>Genome sequencing of Purple Non-Sulfur Bacteria from various extreme environments.</title>
        <authorList>
            <person name="Mayer M."/>
        </authorList>
    </citation>
    <scope>NUCLEOTIDE SEQUENCE [LARGE SCALE GENOMIC DNA]</scope>
    <source>
        <strain evidence="2 3">JA131</strain>
    </source>
</reference>
<evidence type="ECO:0000313" key="2">
    <source>
        <dbReference type="EMBL" id="MBB4266344.1"/>
    </source>
</evidence>
<dbReference type="PANTHER" id="PTHR12526">
    <property type="entry name" value="GLYCOSYLTRANSFERASE"/>
    <property type="match status" value="1"/>
</dbReference>
<dbReference type="Pfam" id="PF00534">
    <property type="entry name" value="Glycos_transf_1"/>
    <property type="match status" value="1"/>
</dbReference>
<dbReference type="InterPro" id="IPR001296">
    <property type="entry name" value="Glyco_trans_1"/>
</dbReference>
<dbReference type="Gene3D" id="3.40.50.2000">
    <property type="entry name" value="Glycogen Phosphorylase B"/>
    <property type="match status" value="2"/>
</dbReference>
<evidence type="ECO:0000259" key="1">
    <source>
        <dbReference type="Pfam" id="PF00534"/>
    </source>
</evidence>
<name>A0A7W6W9V5_9PROT</name>
<proteinExistence type="predicted"/>
<dbReference type="AlphaFoldDB" id="A0A7W6W9V5"/>
<dbReference type="SUPFAM" id="SSF53756">
    <property type="entry name" value="UDP-Glycosyltransferase/glycogen phosphorylase"/>
    <property type="match status" value="1"/>
</dbReference>
<protein>
    <submittedName>
        <fullName evidence="2">Glycosyltransferase involved in cell wall biosynthesis</fullName>
    </submittedName>
</protein>
<dbReference type="Proteomes" id="UP000554286">
    <property type="component" value="Unassembled WGS sequence"/>
</dbReference>
<organism evidence="2 3">
    <name type="scientific">Roseospira visakhapatnamensis</name>
    <dbReference type="NCBI Taxonomy" id="390880"/>
    <lineage>
        <taxon>Bacteria</taxon>
        <taxon>Pseudomonadati</taxon>
        <taxon>Pseudomonadota</taxon>
        <taxon>Alphaproteobacteria</taxon>
        <taxon>Rhodospirillales</taxon>
        <taxon>Rhodospirillaceae</taxon>
        <taxon>Roseospira</taxon>
    </lineage>
</organism>
<keyword evidence="3" id="KW-1185">Reference proteome</keyword>
<comment type="caution">
    <text evidence="2">The sequence shown here is derived from an EMBL/GenBank/DDBJ whole genome shotgun (WGS) entry which is preliminary data.</text>
</comment>
<feature type="domain" description="Glycosyl transferase family 1" evidence="1">
    <location>
        <begin position="227"/>
        <end position="390"/>
    </location>
</feature>
<dbReference type="EMBL" id="JACIGK010000012">
    <property type="protein sequence ID" value="MBB4266344.1"/>
    <property type="molecule type" value="Genomic_DNA"/>
</dbReference>
<evidence type="ECO:0000313" key="3">
    <source>
        <dbReference type="Proteomes" id="UP000554286"/>
    </source>
</evidence>
<dbReference type="PANTHER" id="PTHR12526:SF636">
    <property type="entry name" value="BLL3647 PROTEIN"/>
    <property type="match status" value="1"/>
</dbReference>
<dbReference type="CDD" id="cd03801">
    <property type="entry name" value="GT4_PimA-like"/>
    <property type="match status" value="1"/>
</dbReference>
<accession>A0A7W6W9V5</accession>
<keyword evidence="2" id="KW-0808">Transferase</keyword>
<gene>
    <name evidence="2" type="ORF">GGD89_001975</name>
</gene>
<dbReference type="RefSeq" id="WP_184044611.1">
    <property type="nucleotide sequence ID" value="NZ_JACIGK010000012.1"/>
</dbReference>
<sequence>MRDGPVPAPVAVVLKGYPRLSETFIARELLGLEERGLSLRLFSLRQPYDAKTHPVHARISAPVTYLPEYLHREPLRVLRAWARARRLPGYRAARAIWLRDLWRDRTRNRLRRWGQALVLAAEMPADVAWIYVHFLHTPGSVGRYAARLTGRPFSLSAHARDIWTSPAWEKAEKLADARWTVTCTEAAARHLDGLAPGRVTLLYHGLDLDTFPPPPAPVDDDRDGTDPTRPVRLLAVGRAVPKKGFDRLLRALAALPDDVRWTLTHIGGGAEARALKALAESLGLADRITWHGAQAQTAVIEAYRAADLFVLPCIVAGDGDRDGLPNVLMEAQSQGLACLSTDLSGIPELIVDGETGVLVPPDDVPALTAALAGLIADPATRRRLGAAGQARVRTRFDNRAELTRLAGLFHRDLAGVGGAG</sequence>
<dbReference type="GO" id="GO:0016757">
    <property type="term" value="F:glycosyltransferase activity"/>
    <property type="evidence" value="ECO:0007669"/>
    <property type="project" value="InterPro"/>
</dbReference>